<dbReference type="PANTHER" id="PTHR15107:SF0">
    <property type="entry name" value="DNA ENDONUCLEASE ACTIVATOR CTP1 C-TERMINAL DOMAIN-CONTAINING PROTEIN"/>
    <property type="match status" value="1"/>
</dbReference>
<feature type="compositionally biased region" description="Low complexity" evidence="5">
    <location>
        <begin position="189"/>
        <end position="203"/>
    </location>
</feature>
<dbReference type="AlphaFoldDB" id="A0A6A6X732"/>
<feature type="region of interest" description="Disordered" evidence="5">
    <location>
        <begin position="465"/>
        <end position="507"/>
    </location>
</feature>
<feature type="compositionally biased region" description="Polar residues" evidence="5">
    <location>
        <begin position="610"/>
        <end position="627"/>
    </location>
</feature>
<keyword evidence="2" id="KW-0227">DNA damage</keyword>
<keyword evidence="3" id="KW-0539">Nucleus</keyword>
<name>A0A6A6X732_9PLEO</name>
<dbReference type="PANTHER" id="PTHR15107">
    <property type="entry name" value="RETINOBLASTOMA BINDING PROTEIN 8"/>
    <property type="match status" value="1"/>
</dbReference>
<evidence type="ECO:0000313" key="7">
    <source>
        <dbReference type="EMBL" id="KAF2792149.1"/>
    </source>
</evidence>
<dbReference type="OrthoDB" id="5801062at2759"/>
<feature type="compositionally biased region" description="Polar residues" evidence="5">
    <location>
        <begin position="481"/>
        <end position="491"/>
    </location>
</feature>
<dbReference type="Pfam" id="PF08573">
    <property type="entry name" value="SAE2"/>
    <property type="match status" value="1"/>
</dbReference>
<evidence type="ECO:0000256" key="1">
    <source>
        <dbReference type="ARBA" id="ARBA00004123"/>
    </source>
</evidence>
<feature type="region of interest" description="Disordered" evidence="5">
    <location>
        <begin position="571"/>
        <end position="662"/>
    </location>
</feature>
<comment type="subcellular location">
    <subcellularLocation>
        <location evidence="1">Nucleus</location>
    </subcellularLocation>
</comment>
<feature type="compositionally biased region" description="Polar residues" evidence="5">
    <location>
        <begin position="571"/>
        <end position="591"/>
    </location>
</feature>
<feature type="region of interest" description="Disordered" evidence="5">
    <location>
        <begin position="256"/>
        <end position="277"/>
    </location>
</feature>
<organism evidence="7 8">
    <name type="scientific">Melanomma pulvis-pyrius CBS 109.77</name>
    <dbReference type="NCBI Taxonomy" id="1314802"/>
    <lineage>
        <taxon>Eukaryota</taxon>
        <taxon>Fungi</taxon>
        <taxon>Dikarya</taxon>
        <taxon>Ascomycota</taxon>
        <taxon>Pezizomycotina</taxon>
        <taxon>Dothideomycetes</taxon>
        <taxon>Pleosporomycetidae</taxon>
        <taxon>Pleosporales</taxon>
        <taxon>Melanommataceae</taxon>
        <taxon>Melanomma</taxon>
    </lineage>
</organism>
<dbReference type="InterPro" id="IPR033316">
    <property type="entry name" value="RBBP8-like"/>
</dbReference>
<dbReference type="InterPro" id="IPR013882">
    <property type="entry name" value="Ctp1_C"/>
</dbReference>
<evidence type="ECO:0000259" key="6">
    <source>
        <dbReference type="Pfam" id="PF08573"/>
    </source>
</evidence>
<proteinExistence type="predicted"/>
<dbReference type="GO" id="GO:0010792">
    <property type="term" value="P:DNA double-strand break processing involved in repair via single-strand annealing"/>
    <property type="evidence" value="ECO:0007669"/>
    <property type="project" value="TreeGrafter"/>
</dbReference>
<protein>
    <submittedName>
        <fullName evidence="7">SAE2-domain-containing protein</fullName>
    </submittedName>
</protein>
<dbReference type="GO" id="GO:0005634">
    <property type="term" value="C:nucleus"/>
    <property type="evidence" value="ECO:0007669"/>
    <property type="project" value="UniProtKB-SubCell"/>
</dbReference>
<dbReference type="EMBL" id="MU001983">
    <property type="protein sequence ID" value="KAF2792149.1"/>
    <property type="molecule type" value="Genomic_DNA"/>
</dbReference>
<evidence type="ECO:0000256" key="5">
    <source>
        <dbReference type="SAM" id="MobiDB-lite"/>
    </source>
</evidence>
<keyword evidence="4" id="KW-0175">Coiled coil</keyword>
<dbReference type="Proteomes" id="UP000799757">
    <property type="component" value="Unassembled WGS sequence"/>
</dbReference>
<evidence type="ECO:0000256" key="3">
    <source>
        <dbReference type="ARBA" id="ARBA00023242"/>
    </source>
</evidence>
<dbReference type="GO" id="GO:0003684">
    <property type="term" value="F:damaged DNA binding"/>
    <property type="evidence" value="ECO:0007669"/>
    <property type="project" value="TreeGrafter"/>
</dbReference>
<keyword evidence="8" id="KW-1185">Reference proteome</keyword>
<evidence type="ECO:0000256" key="4">
    <source>
        <dbReference type="SAM" id="Coils"/>
    </source>
</evidence>
<accession>A0A6A6X732</accession>
<feature type="compositionally biased region" description="Polar residues" evidence="5">
    <location>
        <begin position="635"/>
        <end position="644"/>
    </location>
</feature>
<sequence length="817" mass="93230">MEDRAAWLEKQIVPLRRGLERAYDEVIEKQEKELKRRDEEHQKELKKSDEHGQILSGYIDEHTIENAYLVEENARLKYQLKKQGQCASAPIEQDDETPGGGNISADEYRHLTDKYNELNKKYQETNQRLKYIERKNVALVQQNRNMKENVRAWQKYCDHLENKHKLKSEARLTASPKKQLVANERDAVRPSISSSPGPTTIRTPRSLIGLEASSPAPINLLTHVELSFEEEPITNHSQDSPGAHAASIVADTNCGEPLEQHKDQPTTGSPQKEAPEVPVPANIYNTSAIPEQHFSSARLDSSQTTEDEIATQLLDPVTSNSEHDDVPEFVSERSLKRKRATATKFDVYTDRVPLDGTPTNPFRVKEEPFSSPPAQVTTLHLLRKETMDLDELGPNVISTPHRRRKKLPSTHANLTGTLNHQRCTSFPFVKNEVIEDENRTEDENFFEHIRTKGLDGKFVETRACSEPSNSRRSDPEVLQQLDLNIQTTGPTENEAPSKRRKRDEARQFDKFQMFTESGEKLPSMNENYKRLAPNVARAQFNRRLQASRDIQTPVKTTHKSPAAIHNMQSVAQIPTPPSSSNRPTYTASSYIGSRKGLSSEVLPASREELVSTSRPAWQLQLNKGQPSDNRDSPRKGTTSKQQKQAPLRTKPKSELRTSDFKANPTYNHGYSYAFAETVRKRADRACLPGCTRPECCGSTFRALAAVAGPLSAFQEEKILEEYLGDTYDSMQLTQMSLEERKELVLQARTRQMAKQHGRHRQAYERHTTPPGFWRIDFPTTQEDMEDRRKAAEMEKVLVEERWMEAMRKGGRWMFRDE</sequence>
<gene>
    <name evidence="7" type="ORF">K505DRAFT_279350</name>
</gene>
<feature type="coiled-coil region" evidence="4">
    <location>
        <begin position="108"/>
        <end position="163"/>
    </location>
</feature>
<evidence type="ECO:0000313" key="8">
    <source>
        <dbReference type="Proteomes" id="UP000799757"/>
    </source>
</evidence>
<feature type="region of interest" description="Disordered" evidence="5">
    <location>
        <begin position="184"/>
        <end position="203"/>
    </location>
</feature>
<feature type="domain" description="DNA endonuclease activator Ctp1 C-terminal" evidence="6">
    <location>
        <begin position="673"/>
        <end position="782"/>
    </location>
</feature>
<evidence type="ECO:0000256" key="2">
    <source>
        <dbReference type="ARBA" id="ARBA00022763"/>
    </source>
</evidence>
<reference evidence="7" key="1">
    <citation type="journal article" date="2020" name="Stud. Mycol.">
        <title>101 Dothideomycetes genomes: a test case for predicting lifestyles and emergence of pathogens.</title>
        <authorList>
            <person name="Haridas S."/>
            <person name="Albert R."/>
            <person name="Binder M."/>
            <person name="Bloem J."/>
            <person name="Labutti K."/>
            <person name="Salamov A."/>
            <person name="Andreopoulos B."/>
            <person name="Baker S."/>
            <person name="Barry K."/>
            <person name="Bills G."/>
            <person name="Bluhm B."/>
            <person name="Cannon C."/>
            <person name="Castanera R."/>
            <person name="Culley D."/>
            <person name="Daum C."/>
            <person name="Ezra D."/>
            <person name="Gonzalez J."/>
            <person name="Henrissat B."/>
            <person name="Kuo A."/>
            <person name="Liang C."/>
            <person name="Lipzen A."/>
            <person name="Lutzoni F."/>
            <person name="Magnuson J."/>
            <person name="Mondo S."/>
            <person name="Nolan M."/>
            <person name="Ohm R."/>
            <person name="Pangilinan J."/>
            <person name="Park H.-J."/>
            <person name="Ramirez L."/>
            <person name="Alfaro M."/>
            <person name="Sun H."/>
            <person name="Tritt A."/>
            <person name="Yoshinaga Y."/>
            <person name="Zwiers L.-H."/>
            <person name="Turgeon B."/>
            <person name="Goodwin S."/>
            <person name="Spatafora J."/>
            <person name="Crous P."/>
            <person name="Grigoriev I."/>
        </authorList>
    </citation>
    <scope>NUCLEOTIDE SEQUENCE</scope>
    <source>
        <strain evidence="7">CBS 109.77</strain>
    </source>
</reference>